<comment type="similarity">
    <text evidence="2">Belongs to the membrane fusion protein (MFP) (TC 8.A.1) family.</text>
</comment>
<dbReference type="OrthoDB" id="9801814at2"/>
<evidence type="ECO:0000259" key="5">
    <source>
        <dbReference type="Pfam" id="PF25944"/>
    </source>
</evidence>
<keyword evidence="3" id="KW-0175">Coiled coil</keyword>
<dbReference type="PANTHER" id="PTHR30158:SF23">
    <property type="entry name" value="MULTIDRUG RESISTANCE PROTEIN MEXA"/>
    <property type="match status" value="1"/>
</dbReference>
<name>A0A562T2I8_CHIJA</name>
<evidence type="ECO:0000256" key="3">
    <source>
        <dbReference type="SAM" id="Coils"/>
    </source>
</evidence>
<dbReference type="PRINTS" id="PR01490">
    <property type="entry name" value="RTXTOXIND"/>
</dbReference>
<dbReference type="Pfam" id="PF25917">
    <property type="entry name" value="BSH_RND"/>
    <property type="match status" value="1"/>
</dbReference>
<dbReference type="AlphaFoldDB" id="A0A562T2I8"/>
<proteinExistence type="inferred from homology"/>
<evidence type="ECO:0000256" key="2">
    <source>
        <dbReference type="ARBA" id="ARBA00009477"/>
    </source>
</evidence>
<dbReference type="InterPro" id="IPR058627">
    <property type="entry name" value="MdtA-like_C"/>
</dbReference>
<dbReference type="Gene3D" id="2.40.30.170">
    <property type="match status" value="1"/>
</dbReference>
<dbReference type="Pfam" id="PF25967">
    <property type="entry name" value="RND-MFP_C"/>
    <property type="match status" value="1"/>
</dbReference>
<feature type="domain" description="Multidrug resistance protein MdtA-like C-terminal permuted SH3" evidence="6">
    <location>
        <begin position="273"/>
        <end position="333"/>
    </location>
</feature>
<accession>A0A562T2I8</accession>
<evidence type="ECO:0000259" key="6">
    <source>
        <dbReference type="Pfam" id="PF25967"/>
    </source>
</evidence>
<feature type="coiled-coil region" evidence="3">
    <location>
        <begin position="92"/>
        <end position="141"/>
    </location>
</feature>
<keyword evidence="8" id="KW-1185">Reference proteome</keyword>
<feature type="domain" description="Multidrug resistance protein MdtA-like beta-barrel" evidence="5">
    <location>
        <begin position="188"/>
        <end position="269"/>
    </location>
</feature>
<dbReference type="RefSeq" id="WP_145712388.1">
    <property type="nucleotide sequence ID" value="NZ_BAAAFY010000001.1"/>
</dbReference>
<dbReference type="EMBL" id="VLLG01000003">
    <property type="protein sequence ID" value="TWI87865.1"/>
    <property type="molecule type" value="Genomic_DNA"/>
</dbReference>
<dbReference type="Pfam" id="PF25944">
    <property type="entry name" value="Beta-barrel_RND"/>
    <property type="match status" value="1"/>
</dbReference>
<evidence type="ECO:0000256" key="1">
    <source>
        <dbReference type="ARBA" id="ARBA00004196"/>
    </source>
</evidence>
<dbReference type="NCBIfam" id="TIGR01730">
    <property type="entry name" value="RND_mfp"/>
    <property type="match status" value="1"/>
</dbReference>
<dbReference type="GO" id="GO:0005886">
    <property type="term" value="C:plasma membrane"/>
    <property type="evidence" value="ECO:0007669"/>
    <property type="project" value="TreeGrafter"/>
</dbReference>
<dbReference type="PANTHER" id="PTHR30158">
    <property type="entry name" value="ACRA/E-RELATED COMPONENT OF DRUG EFFLUX TRANSPORTER"/>
    <property type="match status" value="1"/>
</dbReference>
<dbReference type="InterPro" id="IPR058625">
    <property type="entry name" value="MdtA-like_BSH"/>
</dbReference>
<feature type="domain" description="Multidrug resistance protein MdtA-like barrel-sandwich hybrid" evidence="4">
    <location>
        <begin position="56"/>
        <end position="177"/>
    </location>
</feature>
<dbReference type="GO" id="GO:0022857">
    <property type="term" value="F:transmembrane transporter activity"/>
    <property type="evidence" value="ECO:0007669"/>
    <property type="project" value="InterPro"/>
</dbReference>
<protein>
    <submittedName>
        <fullName evidence="7">Membrane fusion protein (Multidrug efflux system)</fullName>
    </submittedName>
</protein>
<dbReference type="Proteomes" id="UP000316778">
    <property type="component" value="Unassembled WGS sequence"/>
</dbReference>
<dbReference type="Gene3D" id="2.40.420.20">
    <property type="match status" value="1"/>
</dbReference>
<gene>
    <name evidence="7" type="ORF">LX66_1939</name>
</gene>
<comment type="subcellular location">
    <subcellularLocation>
        <location evidence="1">Cell envelope</location>
    </subcellularLocation>
</comment>
<dbReference type="InterPro" id="IPR006143">
    <property type="entry name" value="RND_pump_MFP"/>
</dbReference>
<dbReference type="SUPFAM" id="SSF111369">
    <property type="entry name" value="HlyD-like secretion proteins"/>
    <property type="match status" value="1"/>
</dbReference>
<dbReference type="Gene3D" id="1.10.287.470">
    <property type="entry name" value="Helix hairpin bin"/>
    <property type="match status" value="1"/>
</dbReference>
<reference evidence="7 8" key="1">
    <citation type="journal article" date="2013" name="Stand. Genomic Sci.">
        <title>Genomic Encyclopedia of Type Strains, Phase I: The one thousand microbial genomes (KMG-I) project.</title>
        <authorList>
            <person name="Kyrpides N.C."/>
            <person name="Woyke T."/>
            <person name="Eisen J.A."/>
            <person name="Garrity G."/>
            <person name="Lilburn T.G."/>
            <person name="Beck B.J."/>
            <person name="Whitman W.B."/>
            <person name="Hugenholtz P."/>
            <person name="Klenk H.P."/>
        </authorList>
    </citation>
    <scope>NUCLEOTIDE SEQUENCE [LARGE SCALE GENOMIC DNA]</scope>
    <source>
        <strain evidence="7 8">DSM 13484</strain>
    </source>
</reference>
<evidence type="ECO:0000313" key="8">
    <source>
        <dbReference type="Proteomes" id="UP000316778"/>
    </source>
</evidence>
<dbReference type="InterPro" id="IPR058626">
    <property type="entry name" value="MdtA-like_b-barrel"/>
</dbReference>
<dbReference type="GO" id="GO:0030313">
    <property type="term" value="C:cell envelope"/>
    <property type="evidence" value="ECO:0007669"/>
    <property type="project" value="UniProtKB-SubCell"/>
</dbReference>
<dbReference type="Gene3D" id="2.40.50.100">
    <property type="match status" value="1"/>
</dbReference>
<evidence type="ECO:0000313" key="7">
    <source>
        <dbReference type="EMBL" id="TWI87865.1"/>
    </source>
</evidence>
<organism evidence="7 8">
    <name type="scientific">Chitinophaga japonensis</name>
    <name type="common">Flexibacter japonensis</name>
    <dbReference type="NCBI Taxonomy" id="104662"/>
    <lineage>
        <taxon>Bacteria</taxon>
        <taxon>Pseudomonadati</taxon>
        <taxon>Bacteroidota</taxon>
        <taxon>Chitinophagia</taxon>
        <taxon>Chitinophagales</taxon>
        <taxon>Chitinophagaceae</taxon>
        <taxon>Chitinophaga</taxon>
    </lineage>
</organism>
<dbReference type="GO" id="GO:0046677">
    <property type="term" value="P:response to antibiotic"/>
    <property type="evidence" value="ECO:0007669"/>
    <property type="project" value="TreeGrafter"/>
</dbReference>
<sequence>MQRILMLMGLCALLCYTSCKSTEEEKEAPTKFLVTSAVKMDTAYTREYVCQIRSIRNIELRAQEKGYLQGIFVDEGQFVKAGQLLFKIMPRIYEAEMQKAAAEAKAAEIEAQNTKALADRNVVSQNELALANAKYEKAKAELALAKVHLAFTEIRAPFDGIIDRLHLKLGSLVEEGDLLTTLSDNSHMWVYFNVSEPEYLNYRSSVKDQGKLPVRLLMANKQVFKQPGVVETIEGEFDNETGNIAFRATFPNPDKLLRHGETGNILMEVPLKNAIVIPQKATLEIMDKKYVFVVDKNNEVKLRPITIGAEMPDLYVVQEGLAANEKILLEGLRKVKNNDKISFDYEEPRSVIAHLKLPTE</sequence>
<comment type="caution">
    <text evidence="7">The sequence shown here is derived from an EMBL/GenBank/DDBJ whole genome shotgun (WGS) entry which is preliminary data.</text>
</comment>
<evidence type="ECO:0000259" key="4">
    <source>
        <dbReference type="Pfam" id="PF25917"/>
    </source>
</evidence>